<feature type="transmembrane region" description="Helical" evidence="1">
    <location>
        <begin position="453"/>
        <end position="471"/>
    </location>
</feature>
<dbReference type="InterPro" id="IPR025738">
    <property type="entry name" value="BatD"/>
</dbReference>
<comment type="caution">
    <text evidence="2">The sequence shown here is derived from an EMBL/GenBank/DDBJ whole genome shotgun (WGS) entry which is preliminary data.</text>
</comment>
<name>A0A7V2ZJB4_9BACT</name>
<dbReference type="Pfam" id="PF13584">
    <property type="entry name" value="BatD"/>
    <property type="match status" value="2"/>
</dbReference>
<proteinExistence type="predicted"/>
<dbReference type="AlphaFoldDB" id="A0A7V2ZJB4"/>
<accession>A0A7V2ZJB4</accession>
<evidence type="ECO:0000313" key="2">
    <source>
        <dbReference type="EMBL" id="HFI90878.1"/>
    </source>
</evidence>
<protein>
    <submittedName>
        <fullName evidence="2">Protein BatD</fullName>
    </submittedName>
</protein>
<dbReference type="PANTHER" id="PTHR40940:SF2">
    <property type="entry name" value="BATD"/>
    <property type="match status" value="1"/>
</dbReference>
<keyword evidence="1" id="KW-0472">Membrane</keyword>
<organism evidence="2">
    <name type="scientific">Ignavibacterium album</name>
    <dbReference type="NCBI Taxonomy" id="591197"/>
    <lineage>
        <taxon>Bacteria</taxon>
        <taxon>Pseudomonadati</taxon>
        <taxon>Ignavibacteriota</taxon>
        <taxon>Ignavibacteria</taxon>
        <taxon>Ignavibacteriales</taxon>
        <taxon>Ignavibacteriaceae</taxon>
        <taxon>Ignavibacterium</taxon>
    </lineage>
</organism>
<reference evidence="2" key="1">
    <citation type="journal article" date="2020" name="mSystems">
        <title>Genome- and Community-Level Interaction Insights into Carbon Utilization and Element Cycling Functions of Hydrothermarchaeota in Hydrothermal Sediment.</title>
        <authorList>
            <person name="Zhou Z."/>
            <person name="Liu Y."/>
            <person name="Xu W."/>
            <person name="Pan J."/>
            <person name="Luo Z.H."/>
            <person name="Li M."/>
        </authorList>
    </citation>
    <scope>NUCLEOTIDE SEQUENCE [LARGE SCALE GENOMIC DNA]</scope>
    <source>
        <strain evidence="2">SpSt-479</strain>
    </source>
</reference>
<gene>
    <name evidence="2" type="ORF">ENS31_05010</name>
</gene>
<keyword evidence="1" id="KW-1133">Transmembrane helix</keyword>
<keyword evidence="1" id="KW-0812">Transmembrane</keyword>
<evidence type="ECO:0000256" key="1">
    <source>
        <dbReference type="SAM" id="Phobius"/>
    </source>
</evidence>
<dbReference type="PANTHER" id="PTHR40940">
    <property type="entry name" value="PROTEIN BATD-RELATED"/>
    <property type="match status" value="1"/>
</dbReference>
<sequence>MKKIFILIFLLINLQNLYSQTFTASVDRNPVAENERFEVSFTFEGSDINSIRNFNPPSFQNFRILGGPNQSTSMQIINGAVSASRTFSYILLPSSTGTFTIGSATIEFKGQTLKTEPIKITVVKGSQKPKDEQTTTVSESEIAKNLFIRASVDKSRAYVGEQVTVTYRLYTRLNIAAQMSISKLPQYNGFWAEELETSRTLSFSTEVIDGKKYSVAVLKKAALFPTQVGKLEVTPFELAVPIEIPKKRNPDNIWDSFFDDPFRRGEIYQYNAKSNIVKVDVLPLPEQNKPASFKGAVGKFDFSATLDKSKTKTNEPITLKISISGVGNLSLLQPPDFELPAGFEKYEPKTNDQINRLNKIGGLKTVEYLLIPRIAGTREIKPILFSYFDPDLKRYIELKSNPFYITIEQGDSAANYYVAQKEGVQQLGTDIRFIKTDYKDIKKKEEKIIGKPIFWIATALPLLAFIGLIGWKRKQDKLSGNIQLLKYQRAQKIAKSKFKKALKFLEEGNSEAYYSEIAQAFFGYLENKFHIPKSEFTLDKAYSVLIEKGIDEQLARRMKSAGEKCEFIRFAPNAGASAAMKEFYDELLNIVIDIEKALDK</sequence>
<dbReference type="EMBL" id="DSUJ01000008">
    <property type="protein sequence ID" value="HFI90878.1"/>
    <property type="molecule type" value="Genomic_DNA"/>
</dbReference>